<dbReference type="Pfam" id="PF11948">
    <property type="entry name" value="DUF3465"/>
    <property type="match status" value="1"/>
</dbReference>
<accession>A0A1B9P0D5</accession>
<proteinExistence type="predicted"/>
<gene>
    <name evidence="2" type="ORF">A6E04_07930</name>
</gene>
<organism evidence="2 3">
    <name type="scientific">Aliivibrio logei</name>
    <name type="common">Vibrio logei</name>
    <dbReference type="NCBI Taxonomy" id="688"/>
    <lineage>
        <taxon>Bacteria</taxon>
        <taxon>Pseudomonadati</taxon>
        <taxon>Pseudomonadota</taxon>
        <taxon>Gammaproteobacteria</taxon>
        <taxon>Vibrionales</taxon>
        <taxon>Vibrionaceae</taxon>
        <taxon>Aliivibrio</taxon>
    </lineage>
</organism>
<dbReference type="OrthoDB" id="195616at2"/>
<reference evidence="2 3" key="1">
    <citation type="submission" date="2016-06" db="EMBL/GenBank/DDBJ databases">
        <authorList>
            <person name="Kjaerup R.B."/>
            <person name="Dalgaard T.S."/>
            <person name="Juul-Madsen H.R."/>
        </authorList>
    </citation>
    <scope>NUCLEOTIDE SEQUENCE [LARGE SCALE GENOMIC DNA]</scope>
    <source>
        <strain evidence="2 3">1S159</strain>
    </source>
</reference>
<comment type="caution">
    <text evidence="2">The sequence shown here is derived from an EMBL/GenBank/DDBJ whole genome shotgun (WGS) entry which is preliminary data.</text>
</comment>
<protein>
    <recommendedName>
        <fullName evidence="4">DUF3465 domain-containing protein</fullName>
    </recommendedName>
</protein>
<name>A0A1B9P0D5_ALILO</name>
<dbReference type="STRING" id="688.A6E04_07930"/>
<keyword evidence="1" id="KW-0732">Signal</keyword>
<dbReference type="InterPro" id="IPR021856">
    <property type="entry name" value="DUF3465"/>
</dbReference>
<dbReference type="RefSeq" id="WP_065610399.1">
    <property type="nucleotide sequence ID" value="NZ_CAWMPN010000008.1"/>
</dbReference>
<sequence>MIVKRIIVSFLFVLSLFSSFTWASNSDVKRAFDSQRSDVQVEGVGEVVRVLPDDNKDSRHQKFILRLDNNLTILIAHNIDLAPRIPNLRKGDSVTFYGEYEYSRKGGVVHWTHLDPRNRHTHGWLKHNGRTYE</sequence>
<evidence type="ECO:0000313" key="2">
    <source>
        <dbReference type="EMBL" id="OCH21781.1"/>
    </source>
</evidence>
<evidence type="ECO:0008006" key="4">
    <source>
        <dbReference type="Google" id="ProtNLM"/>
    </source>
</evidence>
<feature type="chain" id="PRO_5008632391" description="DUF3465 domain-containing protein" evidence="1">
    <location>
        <begin position="24"/>
        <end position="133"/>
    </location>
</feature>
<evidence type="ECO:0000313" key="3">
    <source>
        <dbReference type="Proteomes" id="UP000093523"/>
    </source>
</evidence>
<evidence type="ECO:0000256" key="1">
    <source>
        <dbReference type="SAM" id="SignalP"/>
    </source>
</evidence>
<dbReference type="Proteomes" id="UP000093523">
    <property type="component" value="Unassembled WGS sequence"/>
</dbReference>
<dbReference type="EMBL" id="MAJU01000008">
    <property type="protein sequence ID" value="OCH21781.1"/>
    <property type="molecule type" value="Genomic_DNA"/>
</dbReference>
<feature type="signal peptide" evidence="1">
    <location>
        <begin position="1"/>
        <end position="23"/>
    </location>
</feature>
<dbReference type="AlphaFoldDB" id="A0A1B9P0D5"/>